<dbReference type="Gene3D" id="1.10.10.60">
    <property type="entry name" value="Homeodomain-like"/>
    <property type="match status" value="2"/>
</dbReference>
<comment type="subcellular location">
    <subcellularLocation>
        <location evidence="1">Nucleus</location>
    </subcellularLocation>
</comment>
<accession>A0A4P6XU62</accession>
<dbReference type="SMART" id="SM00717">
    <property type="entry name" value="SANT"/>
    <property type="match status" value="2"/>
</dbReference>
<dbReference type="InterPro" id="IPR017930">
    <property type="entry name" value="Myb_dom"/>
</dbReference>
<dbReference type="GO" id="GO:0000976">
    <property type="term" value="F:transcription cis-regulatory region binding"/>
    <property type="evidence" value="ECO:0007669"/>
    <property type="project" value="TreeGrafter"/>
</dbReference>
<dbReference type="InterPro" id="IPR001005">
    <property type="entry name" value="SANT/Myb"/>
</dbReference>
<dbReference type="EMBL" id="CP034459">
    <property type="protein sequence ID" value="QBM89728.1"/>
    <property type="molecule type" value="Genomic_DNA"/>
</dbReference>
<feature type="compositionally biased region" description="Basic and acidic residues" evidence="4">
    <location>
        <begin position="41"/>
        <end position="57"/>
    </location>
</feature>
<keyword evidence="3" id="KW-0539">Nucleus</keyword>
<evidence type="ECO:0000256" key="1">
    <source>
        <dbReference type="ARBA" id="ARBA00004123"/>
    </source>
</evidence>
<dbReference type="PANTHER" id="PTHR46380">
    <property type="entry name" value="CYCLIN-D-BINDING MYB-LIKE TRANSCRIPTION FACTOR 1"/>
    <property type="match status" value="1"/>
</dbReference>
<sequence length="690" mass="78304">MKDEPEIGGAQALLSLGTSDQPGSSEVAHTETDQESSGAKTHSEAPQETKNERKSLEAEPNQDCAENIAAEGGPDASDVSTHAETSAHTDENPAQIDSNEGGNPESNEYIDKASQLLNDAVEAAVMRYVGGTLDTGEGIDGHGGAQSDTDGPLDEEFARKRARSHAEDLLTEYQWDKFLEEEVAAGFERSLPKKKPRKNYPSNDEIDPDLDELDDHAEHDQLVHAAILGAGELAKQLTLPGSSQHRHQSHMPLANDRRLLPLQDEHDSTAINHLAHAARALLGGYKPGTRAGARRNTKESSSFNQNDEAAPAESKYTSTTLENLIEEASSEACLWYNMQSDVGERGPRLFSEVEIGIVEHFLRGYCRLNHLSRMDICRRVWTTERPRDNFWESVTKVLPYRSKASVYKHIRRQYHVFQVRAKWTPAEDDLLRKLTETTTTNWKEIGEAMDRMPEDCRDRWRNYIKCGDNRVMNKWSLQEEQSLKNIVMDMITSETQVDKPILINWTVVSERMNGRRSRIQCRYKWNKLLRRESLSRVTMMDNSIKLWMLNRILESNVTDIDSIDWDYIVHMYHEMHKEKHKILWTTADFKVAFEKMRGSAREYKNLSLHSTVTKLIDSLYQTNVQDENPSASTSHTPKPISSYEELRPKPYDQHRSAEHEAALVANAAVAAVSSTVSAHDAQHQEYSLWR</sequence>
<evidence type="ECO:0000313" key="8">
    <source>
        <dbReference type="Proteomes" id="UP000292447"/>
    </source>
</evidence>
<feature type="domain" description="Myb-like" evidence="5">
    <location>
        <begin position="420"/>
        <end position="464"/>
    </location>
</feature>
<dbReference type="Proteomes" id="UP000292447">
    <property type="component" value="Chromosome IV"/>
</dbReference>
<feature type="compositionally biased region" description="Polar residues" evidence="4">
    <location>
        <begin position="623"/>
        <end position="636"/>
    </location>
</feature>
<keyword evidence="8" id="KW-1185">Reference proteome</keyword>
<feature type="compositionally biased region" description="Polar residues" evidence="4">
    <location>
        <begin position="95"/>
        <end position="106"/>
    </location>
</feature>
<feature type="region of interest" description="Disordered" evidence="4">
    <location>
        <begin position="1"/>
        <end position="108"/>
    </location>
</feature>
<dbReference type="AlphaFoldDB" id="A0A4P6XU62"/>
<dbReference type="SUPFAM" id="SSF46689">
    <property type="entry name" value="Homeodomain-like"/>
    <property type="match status" value="2"/>
</dbReference>
<evidence type="ECO:0000259" key="6">
    <source>
        <dbReference type="PROSITE" id="PS51294"/>
    </source>
</evidence>
<dbReference type="PROSITE" id="PS50090">
    <property type="entry name" value="MYB_LIKE"/>
    <property type="match status" value="2"/>
</dbReference>
<feature type="region of interest" description="Disordered" evidence="4">
    <location>
        <begin position="623"/>
        <end position="645"/>
    </location>
</feature>
<evidence type="ECO:0000313" key="7">
    <source>
        <dbReference type="EMBL" id="QBM89728.1"/>
    </source>
</evidence>
<dbReference type="GO" id="GO:0003700">
    <property type="term" value="F:DNA-binding transcription factor activity"/>
    <property type="evidence" value="ECO:0007669"/>
    <property type="project" value="TreeGrafter"/>
</dbReference>
<evidence type="ECO:0000259" key="5">
    <source>
        <dbReference type="PROSITE" id="PS50090"/>
    </source>
</evidence>
<name>A0A4P6XU62_9ASCO</name>
<dbReference type="Pfam" id="PF13921">
    <property type="entry name" value="Myb_DNA-bind_6"/>
    <property type="match status" value="1"/>
</dbReference>
<organism evidence="7 8">
    <name type="scientific">Metschnikowia aff. pulcherrima</name>
    <dbReference type="NCBI Taxonomy" id="2163413"/>
    <lineage>
        <taxon>Eukaryota</taxon>
        <taxon>Fungi</taxon>
        <taxon>Dikarya</taxon>
        <taxon>Ascomycota</taxon>
        <taxon>Saccharomycotina</taxon>
        <taxon>Pichiomycetes</taxon>
        <taxon>Metschnikowiaceae</taxon>
        <taxon>Metschnikowia</taxon>
    </lineage>
</organism>
<dbReference type="InterPro" id="IPR051651">
    <property type="entry name" value="DMTF1_DNA-bind_reg"/>
</dbReference>
<feature type="region of interest" description="Disordered" evidence="4">
    <location>
        <begin position="285"/>
        <end position="315"/>
    </location>
</feature>
<dbReference type="CDD" id="cd00167">
    <property type="entry name" value="SANT"/>
    <property type="match status" value="2"/>
</dbReference>
<dbReference type="PROSITE" id="PS51294">
    <property type="entry name" value="HTH_MYB"/>
    <property type="match status" value="2"/>
</dbReference>
<keyword evidence="2 7" id="KW-0238">DNA-binding</keyword>
<gene>
    <name evidence="7" type="primary">MPUL0D08100</name>
    <name evidence="7" type="ORF">METSCH_D08100</name>
</gene>
<dbReference type="STRING" id="2163413.A0A4P6XU62"/>
<reference evidence="8" key="1">
    <citation type="submission" date="2019-03" db="EMBL/GenBank/DDBJ databases">
        <title>Snf2 controls pulcherriminic acid biosynthesis and connects pigmentation and antifungal activity of the yeast Metschnikowia pulcherrima.</title>
        <authorList>
            <person name="Gore-Lloyd D."/>
            <person name="Sumann I."/>
            <person name="Brachmann A.O."/>
            <person name="Schneeberger K."/>
            <person name="Ortiz-Merino R.A."/>
            <person name="Moreno-Beltran M."/>
            <person name="Schlaefli M."/>
            <person name="Kirner P."/>
            <person name="Santos Kron A."/>
            <person name="Wolfe K.H."/>
            <person name="Piel J."/>
            <person name="Ahrens C.H."/>
            <person name="Henk D."/>
            <person name="Freimoser F.M."/>
        </authorList>
    </citation>
    <scope>NUCLEOTIDE SEQUENCE [LARGE SCALE GENOMIC DNA]</scope>
    <source>
        <strain evidence="8">APC 1.2</strain>
    </source>
</reference>
<evidence type="ECO:0000256" key="4">
    <source>
        <dbReference type="SAM" id="MobiDB-lite"/>
    </source>
</evidence>
<evidence type="ECO:0000256" key="3">
    <source>
        <dbReference type="ARBA" id="ARBA00023242"/>
    </source>
</evidence>
<protein>
    <submittedName>
        <fullName evidence="7">Myb-like DNA-binding protein REB1</fullName>
    </submittedName>
</protein>
<feature type="domain" description="Myb-like" evidence="5">
    <location>
        <begin position="467"/>
        <end position="529"/>
    </location>
</feature>
<dbReference type="PANTHER" id="PTHR46380:SF2">
    <property type="entry name" value="CYCLIN-D-BINDING MYB-LIKE TRANSCRIPTION FACTOR 1"/>
    <property type="match status" value="1"/>
</dbReference>
<dbReference type="InterPro" id="IPR009057">
    <property type="entry name" value="Homeodomain-like_sf"/>
</dbReference>
<dbReference type="GO" id="GO:0005634">
    <property type="term" value="C:nucleus"/>
    <property type="evidence" value="ECO:0007669"/>
    <property type="project" value="UniProtKB-SubCell"/>
</dbReference>
<feature type="domain" description="HTH myb-type" evidence="6">
    <location>
        <begin position="415"/>
        <end position="468"/>
    </location>
</feature>
<feature type="domain" description="HTH myb-type" evidence="6">
    <location>
        <begin position="504"/>
        <end position="533"/>
    </location>
</feature>
<evidence type="ECO:0000256" key="2">
    <source>
        <dbReference type="ARBA" id="ARBA00023125"/>
    </source>
</evidence>
<proteinExistence type="predicted"/>